<dbReference type="SUPFAM" id="SSF46785">
    <property type="entry name" value="Winged helix' DNA-binding domain"/>
    <property type="match status" value="1"/>
</dbReference>
<evidence type="ECO:0000256" key="1">
    <source>
        <dbReference type="ARBA" id="ARBA00023015"/>
    </source>
</evidence>
<evidence type="ECO:0000256" key="3">
    <source>
        <dbReference type="ARBA" id="ARBA00023163"/>
    </source>
</evidence>
<dbReference type="Gene3D" id="3.40.1410.10">
    <property type="entry name" value="Chorismate lyase-like"/>
    <property type="match status" value="1"/>
</dbReference>
<keyword evidence="1" id="KW-0805">Transcription regulation</keyword>
<keyword evidence="3" id="KW-0804">Transcription</keyword>
<dbReference type="RefSeq" id="WP_091726903.1">
    <property type="nucleotide sequence ID" value="NZ_FNQE01000004.1"/>
</dbReference>
<evidence type="ECO:0000259" key="4">
    <source>
        <dbReference type="PROSITE" id="PS50949"/>
    </source>
</evidence>
<dbReference type="InterPro" id="IPR011663">
    <property type="entry name" value="UTRA"/>
</dbReference>
<dbReference type="SUPFAM" id="SSF64288">
    <property type="entry name" value="Chorismate lyase-like"/>
    <property type="match status" value="1"/>
</dbReference>
<dbReference type="Pfam" id="PF00392">
    <property type="entry name" value="GntR"/>
    <property type="match status" value="1"/>
</dbReference>
<dbReference type="Proteomes" id="UP000198625">
    <property type="component" value="Unassembled WGS sequence"/>
</dbReference>
<name>A0A1H3LM90_9FIRM</name>
<dbReference type="AlphaFoldDB" id="A0A1H3LM90"/>
<dbReference type="InterPro" id="IPR036388">
    <property type="entry name" value="WH-like_DNA-bd_sf"/>
</dbReference>
<dbReference type="InterPro" id="IPR000524">
    <property type="entry name" value="Tscrpt_reg_HTH_GntR"/>
</dbReference>
<dbReference type="InterPro" id="IPR050679">
    <property type="entry name" value="Bact_HTH_transcr_reg"/>
</dbReference>
<sequence>MSILNVRKIQKQTAVQKVLESLKAYILSDDGTAGLKLPSEVELAEQLGVSRLTVREALTILEKEGYIARNQGSSTTITSFAKKLTCRIEDAREIAKFIKDNGYDSSVDEILYHWKKSDQLESENLSIEKDEEILVVEKRFLANGAPAAFCIDRIPKKYLSRTDFKTEELEDSMFYFVEKYCHCQLTHDFIELIPVVSDAKLSRLFDIKEGSPLFRVDTIEYSKDGIPVMYNTEYYLPQFIRFTACRTVAYMS</sequence>
<dbReference type="PRINTS" id="PR00035">
    <property type="entry name" value="HTHGNTR"/>
</dbReference>
<dbReference type="PROSITE" id="PS50949">
    <property type="entry name" value="HTH_GNTR"/>
    <property type="match status" value="1"/>
</dbReference>
<dbReference type="EMBL" id="FNQE01000004">
    <property type="protein sequence ID" value="SDY65420.1"/>
    <property type="molecule type" value="Genomic_DNA"/>
</dbReference>
<evidence type="ECO:0000313" key="5">
    <source>
        <dbReference type="EMBL" id="SDY65420.1"/>
    </source>
</evidence>
<reference evidence="5 6" key="1">
    <citation type="submission" date="2016-10" db="EMBL/GenBank/DDBJ databases">
        <authorList>
            <person name="de Groot N.N."/>
        </authorList>
    </citation>
    <scope>NUCLEOTIDE SEQUENCE [LARGE SCALE GENOMIC DNA]</scope>
    <source>
        <strain evidence="5 6">DSM 21650</strain>
    </source>
</reference>
<dbReference type="GO" id="GO:0003677">
    <property type="term" value="F:DNA binding"/>
    <property type="evidence" value="ECO:0007669"/>
    <property type="project" value="UniProtKB-KW"/>
</dbReference>
<dbReference type="STRING" id="415015.SAMN05660462_00556"/>
<organism evidence="5 6">
    <name type="scientific">Proteiniborus ethanoligenes</name>
    <dbReference type="NCBI Taxonomy" id="415015"/>
    <lineage>
        <taxon>Bacteria</taxon>
        <taxon>Bacillati</taxon>
        <taxon>Bacillota</taxon>
        <taxon>Clostridia</taxon>
        <taxon>Eubacteriales</taxon>
        <taxon>Proteiniborus</taxon>
    </lineage>
</organism>
<feature type="domain" description="HTH gntR-type" evidence="4">
    <location>
        <begin position="12"/>
        <end position="80"/>
    </location>
</feature>
<dbReference type="Gene3D" id="1.10.10.10">
    <property type="entry name" value="Winged helix-like DNA-binding domain superfamily/Winged helix DNA-binding domain"/>
    <property type="match status" value="1"/>
</dbReference>
<dbReference type="SMART" id="SM00345">
    <property type="entry name" value="HTH_GNTR"/>
    <property type="match status" value="1"/>
</dbReference>
<evidence type="ECO:0000256" key="2">
    <source>
        <dbReference type="ARBA" id="ARBA00023125"/>
    </source>
</evidence>
<dbReference type="InterPro" id="IPR028978">
    <property type="entry name" value="Chorismate_lyase_/UTRA_dom_sf"/>
</dbReference>
<dbReference type="GO" id="GO:0045892">
    <property type="term" value="P:negative regulation of DNA-templated transcription"/>
    <property type="evidence" value="ECO:0007669"/>
    <property type="project" value="TreeGrafter"/>
</dbReference>
<dbReference type="PANTHER" id="PTHR44846">
    <property type="entry name" value="MANNOSYL-D-GLYCERATE TRANSPORT/METABOLISM SYSTEM REPRESSOR MNGR-RELATED"/>
    <property type="match status" value="1"/>
</dbReference>
<dbReference type="SMART" id="SM00866">
    <property type="entry name" value="UTRA"/>
    <property type="match status" value="1"/>
</dbReference>
<accession>A0A1H3LM90</accession>
<dbReference type="OrthoDB" id="457376at2"/>
<dbReference type="InterPro" id="IPR036390">
    <property type="entry name" value="WH_DNA-bd_sf"/>
</dbReference>
<keyword evidence="6" id="KW-1185">Reference proteome</keyword>
<dbReference type="PANTHER" id="PTHR44846:SF17">
    <property type="entry name" value="GNTR-FAMILY TRANSCRIPTIONAL REGULATOR"/>
    <property type="match status" value="1"/>
</dbReference>
<evidence type="ECO:0000313" key="6">
    <source>
        <dbReference type="Proteomes" id="UP000198625"/>
    </source>
</evidence>
<protein>
    <submittedName>
        <fullName evidence="5">GntR family transcriptional regulator</fullName>
    </submittedName>
</protein>
<dbReference type="GO" id="GO:0003700">
    <property type="term" value="F:DNA-binding transcription factor activity"/>
    <property type="evidence" value="ECO:0007669"/>
    <property type="project" value="InterPro"/>
</dbReference>
<dbReference type="CDD" id="cd07377">
    <property type="entry name" value="WHTH_GntR"/>
    <property type="match status" value="1"/>
</dbReference>
<keyword evidence="2" id="KW-0238">DNA-binding</keyword>
<dbReference type="Pfam" id="PF07702">
    <property type="entry name" value="UTRA"/>
    <property type="match status" value="1"/>
</dbReference>
<gene>
    <name evidence="5" type="ORF">SAMN05660462_00556</name>
</gene>
<proteinExistence type="predicted"/>